<evidence type="ECO:0000313" key="1">
    <source>
        <dbReference type="EMBL" id="GAF67793.1"/>
    </source>
</evidence>
<organism evidence="1">
    <name type="scientific">marine sediment metagenome</name>
    <dbReference type="NCBI Taxonomy" id="412755"/>
    <lineage>
        <taxon>unclassified sequences</taxon>
        <taxon>metagenomes</taxon>
        <taxon>ecological metagenomes</taxon>
    </lineage>
</organism>
<name>X0RG90_9ZZZZ</name>
<dbReference type="AlphaFoldDB" id="X0RG90"/>
<gene>
    <name evidence="1" type="ORF">S01H1_09814</name>
</gene>
<accession>X0RG90</accession>
<reference evidence="1" key="1">
    <citation type="journal article" date="2014" name="Front. Microbiol.">
        <title>High frequency of phylogenetically diverse reductive dehalogenase-homologous genes in deep subseafloor sedimentary metagenomes.</title>
        <authorList>
            <person name="Kawai M."/>
            <person name="Futagami T."/>
            <person name="Toyoda A."/>
            <person name="Takaki Y."/>
            <person name="Nishi S."/>
            <person name="Hori S."/>
            <person name="Arai W."/>
            <person name="Tsubouchi T."/>
            <person name="Morono Y."/>
            <person name="Uchiyama I."/>
            <person name="Ito T."/>
            <person name="Fujiyama A."/>
            <person name="Inagaki F."/>
            <person name="Takami H."/>
        </authorList>
    </citation>
    <scope>NUCLEOTIDE SEQUENCE</scope>
    <source>
        <strain evidence="1">Expedition CK06-06</strain>
    </source>
</reference>
<protein>
    <submittedName>
        <fullName evidence="1">Uncharacterized protein</fullName>
    </submittedName>
</protein>
<feature type="non-terminal residue" evidence="1">
    <location>
        <position position="77"/>
    </location>
</feature>
<comment type="caution">
    <text evidence="1">The sequence shown here is derived from an EMBL/GenBank/DDBJ whole genome shotgun (WGS) entry which is preliminary data.</text>
</comment>
<dbReference type="EMBL" id="BARS01005014">
    <property type="protein sequence ID" value="GAF67793.1"/>
    <property type="molecule type" value="Genomic_DNA"/>
</dbReference>
<proteinExistence type="predicted"/>
<sequence length="77" mass="8454">MAIAKATIVTVLNARLKRSESTTSIAAEITAALRHLSRLANWPDLHQISTQLLTHAQESDAVPTDFRKLDTVVIFNA</sequence>